<dbReference type="GO" id="GO:0015833">
    <property type="term" value="P:peptide transport"/>
    <property type="evidence" value="ECO:0007669"/>
    <property type="project" value="TreeGrafter"/>
</dbReference>
<dbReference type="GO" id="GO:0043190">
    <property type="term" value="C:ATP-binding cassette (ABC) transporter complex"/>
    <property type="evidence" value="ECO:0007669"/>
    <property type="project" value="InterPro"/>
</dbReference>
<keyword evidence="8" id="KW-1185">Reference proteome</keyword>
<dbReference type="InterPro" id="IPR000914">
    <property type="entry name" value="SBP_5_dom"/>
</dbReference>
<keyword evidence="4" id="KW-0732">Signal</keyword>
<evidence type="ECO:0000313" key="7">
    <source>
        <dbReference type="EMBL" id="RMI09436.1"/>
    </source>
</evidence>
<reference evidence="7 8" key="1">
    <citation type="submission" date="2018-10" db="EMBL/GenBank/DDBJ databases">
        <title>Isolation, diversity and antifungal activity of actinobacteria from wheat.</title>
        <authorList>
            <person name="Han C."/>
        </authorList>
    </citation>
    <scope>NUCLEOTIDE SEQUENCE [LARGE SCALE GENOMIC DNA]</scope>
    <source>
        <strain evidence="7 8">NEAU-YY56</strain>
    </source>
</reference>
<dbReference type="InterPro" id="IPR030678">
    <property type="entry name" value="Peptide/Ni-bd"/>
</dbReference>
<feature type="compositionally biased region" description="Gly residues" evidence="5">
    <location>
        <begin position="1"/>
        <end position="10"/>
    </location>
</feature>
<dbReference type="Gene3D" id="3.40.190.10">
    <property type="entry name" value="Periplasmic binding protein-like II"/>
    <property type="match status" value="1"/>
</dbReference>
<comment type="similarity">
    <text evidence="2">Belongs to the bacterial solute-binding protein 5 family.</text>
</comment>
<dbReference type="PANTHER" id="PTHR30290">
    <property type="entry name" value="PERIPLASMIC BINDING COMPONENT OF ABC TRANSPORTER"/>
    <property type="match status" value="1"/>
</dbReference>
<dbReference type="Gene3D" id="3.10.105.10">
    <property type="entry name" value="Dipeptide-binding Protein, Domain 3"/>
    <property type="match status" value="1"/>
</dbReference>
<dbReference type="Proteomes" id="UP000269289">
    <property type="component" value="Unassembled WGS sequence"/>
</dbReference>
<evidence type="ECO:0000256" key="3">
    <source>
        <dbReference type="ARBA" id="ARBA00022448"/>
    </source>
</evidence>
<evidence type="ECO:0000313" key="8">
    <source>
        <dbReference type="Proteomes" id="UP000269289"/>
    </source>
</evidence>
<dbReference type="CDD" id="cd08512">
    <property type="entry name" value="PBP2_NikA_DppA_OppA_like_7"/>
    <property type="match status" value="1"/>
</dbReference>
<comment type="caution">
    <text evidence="7">The sequence shown here is derived from an EMBL/GenBank/DDBJ whole genome shotgun (WGS) entry which is preliminary data.</text>
</comment>
<protein>
    <submittedName>
        <fullName evidence="7">ABC transporter substrate-binding protein</fullName>
    </submittedName>
</protein>
<dbReference type="Pfam" id="PF00496">
    <property type="entry name" value="SBP_bac_5"/>
    <property type="match status" value="1"/>
</dbReference>
<dbReference type="PANTHER" id="PTHR30290:SF10">
    <property type="entry name" value="PERIPLASMIC OLIGOPEPTIDE-BINDING PROTEIN-RELATED"/>
    <property type="match status" value="1"/>
</dbReference>
<evidence type="ECO:0000256" key="5">
    <source>
        <dbReference type="SAM" id="MobiDB-lite"/>
    </source>
</evidence>
<sequence>MPGVPGGGEAVPGAAPRRSPTARTSPGAVVAGSGPAPSPTVQGAPVKRHLPRRRRTTAASAAVAVAALLALTACGAGDDTGSGSTGSADGGPQPLVISLDSSVDLLDAQAWRTPAAMVATGSLVEQLIEQTYDTDGLVRTGTTEFEGALAESWEVSEDGLTTTFHLRDGLAFADGTPLTAQDVVWSYQRSLLGPGYVKALLPFAGVPDETGVTAPDDSTVVVTSTFASPLLTKMEAMQPLGVFSQATGEANATDEDPWAGAWFRENANSSGPYTVASYDPTQQLVLEPNEHYYDQDKIANAGVTIQFVSDPSQRALLLRSGEIDLAQGIPLDQVQAMEDEDGLTVVSEASNRLEYLGFNTSEAPFDDPLVRQAVAKAVPYQDLVDQVLYGYANPATGVVPATMETHSEEAGTFEEDLDAAQDLLAEAGLPDGFSSTLYYKQSNAVEAAAAVLVQANLKEIGVDIDLKPLTDADFTSQTNARSLPMYLNNFLGWGADPFYQMYYLAGSAAGTNFTSYANPELDALLQEGAATADEATREQISAEAQQVIYDEMPFIPVYNPNWTFVVRDGVSGLTKDNTEQLRLQYLTQE</sequence>
<comment type="subcellular location">
    <subcellularLocation>
        <location evidence="1">Cell envelope</location>
    </subcellularLocation>
</comment>
<dbReference type="GO" id="GO:0042597">
    <property type="term" value="C:periplasmic space"/>
    <property type="evidence" value="ECO:0007669"/>
    <property type="project" value="UniProtKB-ARBA"/>
</dbReference>
<proteinExistence type="inferred from homology"/>
<dbReference type="EMBL" id="RFFI01000049">
    <property type="protein sequence ID" value="RMI09436.1"/>
    <property type="molecule type" value="Genomic_DNA"/>
</dbReference>
<gene>
    <name evidence="7" type="ORF">EBM89_10345</name>
</gene>
<keyword evidence="3" id="KW-0813">Transport</keyword>
<dbReference type="Gene3D" id="3.90.76.10">
    <property type="entry name" value="Dipeptide-binding Protein, Domain 1"/>
    <property type="match status" value="1"/>
</dbReference>
<dbReference type="SUPFAM" id="SSF53850">
    <property type="entry name" value="Periplasmic binding protein-like II"/>
    <property type="match status" value="1"/>
</dbReference>
<evidence type="ECO:0000256" key="1">
    <source>
        <dbReference type="ARBA" id="ARBA00004196"/>
    </source>
</evidence>
<organism evidence="7 8">
    <name type="scientific">Cellulomonas triticagri</name>
    <dbReference type="NCBI Taxonomy" id="2483352"/>
    <lineage>
        <taxon>Bacteria</taxon>
        <taxon>Bacillati</taxon>
        <taxon>Actinomycetota</taxon>
        <taxon>Actinomycetes</taxon>
        <taxon>Micrococcales</taxon>
        <taxon>Cellulomonadaceae</taxon>
        <taxon>Cellulomonas</taxon>
    </lineage>
</organism>
<dbReference type="PIRSF" id="PIRSF002741">
    <property type="entry name" value="MppA"/>
    <property type="match status" value="1"/>
</dbReference>
<feature type="region of interest" description="Disordered" evidence="5">
    <location>
        <begin position="1"/>
        <end position="57"/>
    </location>
</feature>
<feature type="domain" description="Solute-binding protein family 5" evidence="6">
    <location>
        <begin position="144"/>
        <end position="510"/>
    </location>
</feature>
<accession>A0A3M2JB51</accession>
<evidence type="ECO:0000259" key="6">
    <source>
        <dbReference type="Pfam" id="PF00496"/>
    </source>
</evidence>
<dbReference type="GO" id="GO:0030313">
    <property type="term" value="C:cell envelope"/>
    <property type="evidence" value="ECO:0007669"/>
    <property type="project" value="UniProtKB-SubCell"/>
</dbReference>
<dbReference type="GO" id="GO:1904680">
    <property type="term" value="F:peptide transmembrane transporter activity"/>
    <property type="evidence" value="ECO:0007669"/>
    <property type="project" value="TreeGrafter"/>
</dbReference>
<evidence type="ECO:0000256" key="2">
    <source>
        <dbReference type="ARBA" id="ARBA00005695"/>
    </source>
</evidence>
<feature type="compositionally biased region" description="Basic residues" evidence="5">
    <location>
        <begin position="46"/>
        <end position="56"/>
    </location>
</feature>
<dbReference type="AlphaFoldDB" id="A0A3M2JB51"/>
<name>A0A3M2JB51_9CELL</name>
<dbReference type="InterPro" id="IPR039424">
    <property type="entry name" value="SBP_5"/>
</dbReference>
<evidence type="ECO:0000256" key="4">
    <source>
        <dbReference type="ARBA" id="ARBA00022729"/>
    </source>
</evidence>